<reference evidence="1 2" key="1">
    <citation type="submission" date="2021-03" db="EMBL/GenBank/DDBJ databases">
        <title>Enterococcal diversity collection.</title>
        <authorList>
            <person name="Gilmore M.S."/>
            <person name="Schwartzman J."/>
            <person name="Van Tyne D."/>
            <person name="Martin M."/>
            <person name="Earl A.M."/>
            <person name="Manson A.L."/>
            <person name="Straub T."/>
            <person name="Salamzade R."/>
            <person name="Saavedra J."/>
            <person name="Lebreton F."/>
            <person name="Prichula J."/>
            <person name="Schaufler K."/>
            <person name="Gaca A."/>
            <person name="Sgardioli B."/>
            <person name="Wagenaar J."/>
            <person name="Strong T."/>
        </authorList>
    </citation>
    <scope>NUCLEOTIDE SEQUENCE [LARGE SCALE GENOMIC DNA]</scope>
    <source>
        <strain evidence="1 2">MJM12</strain>
    </source>
</reference>
<dbReference type="EMBL" id="JAFLVT010000007">
    <property type="protein sequence ID" value="MBO0448893.1"/>
    <property type="molecule type" value="Genomic_DNA"/>
</dbReference>
<proteinExistence type="predicted"/>
<gene>
    <name evidence="1" type="ORF">JZO76_05020</name>
</gene>
<comment type="caution">
    <text evidence="1">The sequence shown here is derived from an EMBL/GenBank/DDBJ whole genome shotgun (WGS) entry which is preliminary data.</text>
</comment>
<dbReference type="RefSeq" id="WP_206903096.1">
    <property type="nucleotide sequence ID" value="NZ_JAFLVT010000007.1"/>
</dbReference>
<dbReference type="Proteomes" id="UP000664256">
    <property type="component" value="Unassembled WGS sequence"/>
</dbReference>
<evidence type="ECO:0000313" key="1">
    <source>
        <dbReference type="EMBL" id="MBO0448893.1"/>
    </source>
</evidence>
<accession>A0ABS3H8E4</accession>
<dbReference type="InterPro" id="IPR032254">
    <property type="entry name" value="DUF4828"/>
</dbReference>
<sequence length="122" mass="14143">MKKHFPLLLGISVLTGLVGTIFWHKNKQQPSVFIGSWFYQTPLEKVHFTINDNWQLTRNLKPIQTTLVELTPEHLILLDELGYKLTFVLKDGHLHFYDETEIDGSCHILSPTSPKKEIKAFQ</sequence>
<organism evidence="1 2">
    <name type="scientific">Candidatus Enterococcus myersii</name>
    <dbReference type="NCBI Taxonomy" id="2815322"/>
    <lineage>
        <taxon>Bacteria</taxon>
        <taxon>Bacillati</taxon>
        <taxon>Bacillota</taxon>
        <taxon>Bacilli</taxon>
        <taxon>Lactobacillales</taxon>
        <taxon>Enterococcaceae</taxon>
        <taxon>Enterococcus</taxon>
    </lineage>
</organism>
<evidence type="ECO:0000313" key="2">
    <source>
        <dbReference type="Proteomes" id="UP000664256"/>
    </source>
</evidence>
<dbReference type="Pfam" id="PF16110">
    <property type="entry name" value="DUF4828"/>
    <property type="match status" value="1"/>
</dbReference>
<protein>
    <submittedName>
        <fullName evidence="1">DUF4828 domain-containing protein</fullName>
    </submittedName>
</protein>
<name>A0ABS3H8E4_9ENTE</name>
<keyword evidence="2" id="KW-1185">Reference proteome</keyword>